<name>A0ABV8DX43_9NOCA</name>
<dbReference type="Proteomes" id="UP001595696">
    <property type="component" value="Unassembled WGS sequence"/>
</dbReference>
<dbReference type="RefSeq" id="WP_378614260.1">
    <property type="nucleotide sequence ID" value="NZ_JBHSAX010000017.1"/>
</dbReference>
<gene>
    <name evidence="1" type="ORF">ACFO0B_21180</name>
</gene>
<comment type="caution">
    <text evidence="1">The sequence shown here is derived from an EMBL/GenBank/DDBJ whole genome shotgun (WGS) entry which is preliminary data.</text>
</comment>
<organism evidence="1 2">
    <name type="scientific">Nocardia jiangsuensis</name>
    <dbReference type="NCBI Taxonomy" id="1691563"/>
    <lineage>
        <taxon>Bacteria</taxon>
        <taxon>Bacillati</taxon>
        <taxon>Actinomycetota</taxon>
        <taxon>Actinomycetes</taxon>
        <taxon>Mycobacteriales</taxon>
        <taxon>Nocardiaceae</taxon>
        <taxon>Nocardia</taxon>
    </lineage>
</organism>
<proteinExistence type="predicted"/>
<sequence length="118" mass="12702">MGKPELPSIEDLVDSVIRAGGELGLRIERSEAGRLASTVDGEMRVEPPLIFSMTDQELLDYYVRLAGYAGKPGGSSTPWPSWLMLMSTHLEEAVYQSGEAGASTSIVIGVTGFQPDRT</sequence>
<accession>A0ABV8DX43</accession>
<protein>
    <submittedName>
        <fullName evidence="1">Uncharacterized protein</fullName>
    </submittedName>
</protein>
<evidence type="ECO:0000313" key="1">
    <source>
        <dbReference type="EMBL" id="MFC3964503.1"/>
    </source>
</evidence>
<dbReference type="EMBL" id="JBHSAX010000017">
    <property type="protein sequence ID" value="MFC3964503.1"/>
    <property type="molecule type" value="Genomic_DNA"/>
</dbReference>
<reference evidence="2" key="1">
    <citation type="journal article" date="2019" name="Int. J. Syst. Evol. Microbiol.">
        <title>The Global Catalogue of Microorganisms (GCM) 10K type strain sequencing project: providing services to taxonomists for standard genome sequencing and annotation.</title>
        <authorList>
            <consortium name="The Broad Institute Genomics Platform"/>
            <consortium name="The Broad Institute Genome Sequencing Center for Infectious Disease"/>
            <person name="Wu L."/>
            <person name="Ma J."/>
        </authorList>
    </citation>
    <scope>NUCLEOTIDE SEQUENCE [LARGE SCALE GENOMIC DNA]</scope>
    <source>
        <strain evidence="2">CGMCC 4.7330</strain>
    </source>
</reference>
<evidence type="ECO:0000313" key="2">
    <source>
        <dbReference type="Proteomes" id="UP001595696"/>
    </source>
</evidence>
<keyword evidence="2" id="KW-1185">Reference proteome</keyword>